<organism evidence="1 2">
    <name type="scientific">Cryptolaemus montrouzieri</name>
    <dbReference type="NCBI Taxonomy" id="559131"/>
    <lineage>
        <taxon>Eukaryota</taxon>
        <taxon>Metazoa</taxon>
        <taxon>Ecdysozoa</taxon>
        <taxon>Arthropoda</taxon>
        <taxon>Hexapoda</taxon>
        <taxon>Insecta</taxon>
        <taxon>Pterygota</taxon>
        <taxon>Neoptera</taxon>
        <taxon>Endopterygota</taxon>
        <taxon>Coleoptera</taxon>
        <taxon>Polyphaga</taxon>
        <taxon>Cucujiformia</taxon>
        <taxon>Coccinelloidea</taxon>
        <taxon>Coccinellidae</taxon>
        <taxon>Scymninae</taxon>
        <taxon>Scymnini</taxon>
        <taxon>Cryptolaemus</taxon>
    </lineage>
</organism>
<keyword evidence="2" id="KW-1185">Reference proteome</keyword>
<evidence type="ECO:0000313" key="1">
    <source>
        <dbReference type="EMBL" id="KAL3280434.1"/>
    </source>
</evidence>
<sequence>MNDEKILEIIIPHFSIEISRSLAGLMPKTAEHIHKYLESLDQLENKNRRKIYGIEKVEDARFYSNDTNRGFGGYNYRDQTYQNRYRKESFNKENLSSVDDIQENMTIISMEKMTGKELLRSTDSKDQKRRLIKREISIQIQNSIQDRIMNNFIEKRRKKETIM</sequence>
<comment type="caution">
    <text evidence="1">The sequence shown here is derived from an EMBL/GenBank/DDBJ whole genome shotgun (WGS) entry which is preliminary data.</text>
</comment>
<dbReference type="Proteomes" id="UP001516400">
    <property type="component" value="Unassembled WGS sequence"/>
</dbReference>
<gene>
    <name evidence="1" type="ORF">HHI36_023901</name>
</gene>
<accession>A0ABD2NP78</accession>
<proteinExistence type="predicted"/>
<protein>
    <submittedName>
        <fullName evidence="1">Uncharacterized protein</fullName>
    </submittedName>
</protein>
<name>A0ABD2NP78_9CUCU</name>
<evidence type="ECO:0000313" key="2">
    <source>
        <dbReference type="Proteomes" id="UP001516400"/>
    </source>
</evidence>
<dbReference type="AlphaFoldDB" id="A0ABD2NP78"/>
<reference evidence="1 2" key="1">
    <citation type="journal article" date="2021" name="BMC Biol.">
        <title>Horizontally acquired antibacterial genes associated with adaptive radiation of ladybird beetles.</title>
        <authorList>
            <person name="Li H.S."/>
            <person name="Tang X.F."/>
            <person name="Huang Y.H."/>
            <person name="Xu Z.Y."/>
            <person name="Chen M.L."/>
            <person name="Du X.Y."/>
            <person name="Qiu B.Y."/>
            <person name="Chen P.T."/>
            <person name="Zhang W."/>
            <person name="Slipinski A."/>
            <person name="Escalona H.E."/>
            <person name="Waterhouse R.M."/>
            <person name="Zwick A."/>
            <person name="Pang H."/>
        </authorList>
    </citation>
    <scope>NUCLEOTIDE SEQUENCE [LARGE SCALE GENOMIC DNA]</scope>
    <source>
        <strain evidence="1">SYSU2018</strain>
    </source>
</reference>
<dbReference type="EMBL" id="JABFTP020000125">
    <property type="protein sequence ID" value="KAL3280434.1"/>
    <property type="molecule type" value="Genomic_DNA"/>
</dbReference>